<keyword evidence="2 8" id="KW-0813">Transport</keyword>
<keyword evidence="3 8" id="KW-0812">Transmembrane</keyword>
<dbReference type="PANTHER" id="PTHR11003">
    <property type="entry name" value="POTASSIUM CHANNEL, SUBFAMILY K"/>
    <property type="match status" value="1"/>
</dbReference>
<dbReference type="InterPro" id="IPR013099">
    <property type="entry name" value="K_chnl_dom"/>
</dbReference>
<evidence type="ECO:0000313" key="12">
    <source>
        <dbReference type="EMBL" id="CAH0721127.1"/>
    </source>
</evidence>
<feature type="non-terminal residue" evidence="12">
    <location>
        <position position="989"/>
    </location>
</feature>
<protein>
    <recommendedName>
        <fullName evidence="11">Potassium channel domain-containing protein</fullName>
    </recommendedName>
</protein>
<feature type="domain" description="Potassium channel" evidence="11">
    <location>
        <begin position="855"/>
        <end position="927"/>
    </location>
</feature>
<dbReference type="Proteomes" id="UP000838878">
    <property type="component" value="Chromosome 2"/>
</dbReference>
<dbReference type="GO" id="GO:0015271">
    <property type="term" value="F:outward rectifier potassium channel activity"/>
    <property type="evidence" value="ECO:0007669"/>
    <property type="project" value="TreeGrafter"/>
</dbReference>
<feature type="compositionally biased region" description="Basic and acidic residues" evidence="9">
    <location>
        <begin position="240"/>
        <end position="255"/>
    </location>
</feature>
<keyword evidence="4 10" id="KW-1133">Transmembrane helix</keyword>
<feature type="region of interest" description="Disordered" evidence="9">
    <location>
        <begin position="101"/>
        <end position="362"/>
    </location>
</feature>
<feature type="compositionally biased region" description="Low complexity" evidence="9">
    <location>
        <begin position="294"/>
        <end position="304"/>
    </location>
</feature>
<keyword evidence="13" id="KW-1185">Reference proteome</keyword>
<comment type="subcellular location">
    <subcellularLocation>
        <location evidence="1">Membrane</location>
        <topology evidence="1">Multi-pass membrane protein</topology>
    </subcellularLocation>
</comment>
<feature type="region of interest" description="Disordered" evidence="9">
    <location>
        <begin position="540"/>
        <end position="564"/>
    </location>
</feature>
<feature type="transmembrane region" description="Helical" evidence="10">
    <location>
        <begin position="849"/>
        <end position="870"/>
    </location>
</feature>
<evidence type="ECO:0000256" key="8">
    <source>
        <dbReference type="RuleBase" id="RU003857"/>
    </source>
</evidence>
<evidence type="ECO:0000256" key="10">
    <source>
        <dbReference type="SAM" id="Phobius"/>
    </source>
</evidence>
<evidence type="ECO:0000256" key="6">
    <source>
        <dbReference type="ARBA" id="ARBA00023136"/>
    </source>
</evidence>
<feature type="compositionally biased region" description="Basic and acidic residues" evidence="9">
    <location>
        <begin position="112"/>
        <end position="125"/>
    </location>
</feature>
<dbReference type="PANTHER" id="PTHR11003:SF335">
    <property type="entry name" value="POTASSIUM CHANNEL DOMAIN-CONTAINING PROTEIN"/>
    <property type="match status" value="1"/>
</dbReference>
<dbReference type="GO" id="GO:0022841">
    <property type="term" value="F:potassium ion leak channel activity"/>
    <property type="evidence" value="ECO:0007669"/>
    <property type="project" value="TreeGrafter"/>
</dbReference>
<feature type="transmembrane region" description="Helical" evidence="10">
    <location>
        <begin position="900"/>
        <end position="923"/>
    </location>
</feature>
<proteinExistence type="inferred from homology"/>
<comment type="similarity">
    <text evidence="8">Belongs to the two pore domain potassium channel (TC 1.A.1.8) family.</text>
</comment>
<feature type="compositionally biased region" description="Basic and acidic residues" evidence="9">
    <location>
        <begin position="540"/>
        <end position="552"/>
    </location>
</feature>
<dbReference type="SUPFAM" id="SSF81324">
    <property type="entry name" value="Voltage-gated potassium channels"/>
    <property type="match status" value="2"/>
</dbReference>
<evidence type="ECO:0000256" key="9">
    <source>
        <dbReference type="SAM" id="MobiDB-lite"/>
    </source>
</evidence>
<keyword evidence="7 8" id="KW-0407">Ion channel</keyword>
<feature type="compositionally biased region" description="Basic and acidic residues" evidence="9">
    <location>
        <begin position="186"/>
        <end position="215"/>
    </location>
</feature>
<dbReference type="GO" id="GO:0005886">
    <property type="term" value="C:plasma membrane"/>
    <property type="evidence" value="ECO:0007669"/>
    <property type="project" value="TreeGrafter"/>
</dbReference>
<evidence type="ECO:0000259" key="11">
    <source>
        <dbReference type="Pfam" id="PF07885"/>
    </source>
</evidence>
<dbReference type="PRINTS" id="PR01333">
    <property type="entry name" value="2POREKCHANEL"/>
</dbReference>
<dbReference type="EMBL" id="OV170222">
    <property type="protein sequence ID" value="CAH0721127.1"/>
    <property type="molecule type" value="Genomic_DNA"/>
</dbReference>
<feature type="region of interest" description="Disordered" evidence="9">
    <location>
        <begin position="1"/>
        <end position="62"/>
    </location>
</feature>
<dbReference type="AlphaFoldDB" id="A0A8J9UWT8"/>
<evidence type="ECO:0000256" key="3">
    <source>
        <dbReference type="ARBA" id="ARBA00022692"/>
    </source>
</evidence>
<gene>
    <name evidence="12" type="ORF">BINO364_LOCUS7267</name>
</gene>
<feature type="compositionally biased region" description="Basic and acidic residues" evidence="9">
    <location>
        <begin position="50"/>
        <end position="62"/>
    </location>
</feature>
<dbReference type="GO" id="GO:0030322">
    <property type="term" value="P:stabilization of membrane potential"/>
    <property type="evidence" value="ECO:0007669"/>
    <property type="project" value="TreeGrafter"/>
</dbReference>
<keyword evidence="5 8" id="KW-0406">Ion transport</keyword>
<feature type="transmembrane region" description="Helical" evidence="10">
    <location>
        <begin position="683"/>
        <end position="701"/>
    </location>
</feature>
<reference evidence="12" key="1">
    <citation type="submission" date="2021-12" db="EMBL/GenBank/DDBJ databases">
        <authorList>
            <person name="Martin H S."/>
        </authorList>
    </citation>
    <scope>NUCLEOTIDE SEQUENCE</scope>
</reference>
<feature type="region of interest" description="Disordered" evidence="9">
    <location>
        <begin position="964"/>
        <end position="989"/>
    </location>
</feature>
<evidence type="ECO:0000256" key="5">
    <source>
        <dbReference type="ARBA" id="ARBA00023065"/>
    </source>
</evidence>
<accession>A0A8J9UWT8</accession>
<dbReference type="Pfam" id="PF07885">
    <property type="entry name" value="Ion_trans_2"/>
    <property type="match status" value="2"/>
</dbReference>
<feature type="compositionally biased region" description="Basic and acidic residues" evidence="9">
    <location>
        <begin position="971"/>
        <end position="989"/>
    </location>
</feature>
<dbReference type="Gene3D" id="1.10.287.70">
    <property type="match status" value="1"/>
</dbReference>
<feature type="domain" description="Potassium channel" evidence="11">
    <location>
        <begin position="679"/>
        <end position="738"/>
    </location>
</feature>
<feature type="transmembrane region" description="Helical" evidence="10">
    <location>
        <begin position="736"/>
        <end position="752"/>
    </location>
</feature>
<evidence type="ECO:0000256" key="7">
    <source>
        <dbReference type="ARBA" id="ARBA00023303"/>
    </source>
</evidence>
<feature type="compositionally biased region" description="Polar residues" evidence="9">
    <location>
        <begin position="504"/>
        <end position="515"/>
    </location>
</feature>
<feature type="region of interest" description="Disordered" evidence="9">
    <location>
        <begin position="494"/>
        <end position="523"/>
    </location>
</feature>
<evidence type="ECO:0000256" key="1">
    <source>
        <dbReference type="ARBA" id="ARBA00004141"/>
    </source>
</evidence>
<feature type="transmembrane region" description="Helical" evidence="10">
    <location>
        <begin position="713"/>
        <end position="730"/>
    </location>
</feature>
<feature type="compositionally biased region" description="Basic residues" evidence="9">
    <location>
        <begin position="319"/>
        <end position="340"/>
    </location>
</feature>
<feature type="region of interest" description="Disordered" evidence="9">
    <location>
        <begin position="440"/>
        <end position="468"/>
    </location>
</feature>
<organism evidence="12 13">
    <name type="scientific">Brenthis ino</name>
    <name type="common">lesser marbled fritillary</name>
    <dbReference type="NCBI Taxonomy" id="405034"/>
    <lineage>
        <taxon>Eukaryota</taxon>
        <taxon>Metazoa</taxon>
        <taxon>Ecdysozoa</taxon>
        <taxon>Arthropoda</taxon>
        <taxon>Hexapoda</taxon>
        <taxon>Insecta</taxon>
        <taxon>Pterygota</taxon>
        <taxon>Neoptera</taxon>
        <taxon>Endopterygota</taxon>
        <taxon>Lepidoptera</taxon>
        <taxon>Glossata</taxon>
        <taxon>Ditrysia</taxon>
        <taxon>Papilionoidea</taxon>
        <taxon>Nymphalidae</taxon>
        <taxon>Heliconiinae</taxon>
        <taxon>Argynnini</taxon>
        <taxon>Brenthis</taxon>
    </lineage>
</organism>
<feature type="compositionally biased region" description="Low complexity" evidence="9">
    <location>
        <begin position="457"/>
        <end position="468"/>
    </location>
</feature>
<feature type="compositionally biased region" description="Polar residues" evidence="9">
    <location>
        <begin position="273"/>
        <end position="283"/>
    </location>
</feature>
<keyword evidence="6 10" id="KW-0472">Membrane</keyword>
<name>A0A8J9UWT8_9NEOP</name>
<evidence type="ECO:0000256" key="2">
    <source>
        <dbReference type="ARBA" id="ARBA00022448"/>
    </source>
</evidence>
<dbReference type="OrthoDB" id="297496at2759"/>
<evidence type="ECO:0000313" key="13">
    <source>
        <dbReference type="Proteomes" id="UP000838878"/>
    </source>
</evidence>
<dbReference type="InterPro" id="IPR003280">
    <property type="entry name" value="2pore_dom_K_chnl"/>
</dbReference>
<sequence>MEGEPELQTITVRKRRNLSKNRGQATRQREKTPEPGRVPYEDTTSDDEEMHPNRTSREIEADNTYEEMKRLVQQQANAKDPVYDIDTDEILEARAIAANERRRRSISPFALPDKDEGTKLERKGSFIDPGNRLLSTNFTLSSKEENSNRRGSLTIDTPPPSSPKDQSQFFPATPKKLEENTVYPNEVKKVTDKMDKNKISPKKEDPTENEKEKRQITKKLAPGELVTKVIQVERSPSKKLTPDQKPVVEIRERVVRTPSKKLSAENKPVVTKQIPSKQTNEPQNKVPPVKPARSKSSSRLVSKTSESEMSEDQISQQNVRRKVVPTPRRFMKNKSPRANRSHSVARVDGTKDLDKTGTGMSQTSREIIELMQKARARSLSIPKEDPRVPSEYKQYSKVLQTPNKTPVNLRHTRGISCPKTIQIISDREILAGLTPQPRVKQEYEKHSRHSSGYVDASQSEYTSSCYSSSPSENEYEFDLLERSAELTHKLNLLSQEEEDKETKSNISLAQDNSVKQDAPKSVLRKRSVADKNFAIKIGKEHLDDKKESPKTKRDTKKKSDKTSTRSRWQLIANWQQFISENRNDYDKIMSLKNRCICDLLLLIIMCGLGGMMFKTFEGSFENAYKCGTRNVKRDFIDSLWRESYRLREEEWKSLARRKLYEFEEQLHTAHEAGVTSYSGLRSWNFMNSFVYCLTLVTTIGYGHIAPKTTYGRVATIVYAIIGIPLFLIVLADFGKLFTRIIKFFWAFIRRFYYTRSCRRVRRTVPVQEVMKGLNIVYDVVRRPSQIFSEEDGDGEVSVHVQPPPVERKLSDVPPPLPPKPGTLSFENVTEPNTPAPSVFEIDDEFNLPISVAIFILVVYIIIGAVGYNFWETWNFFESFYFVFISMSTIGLGDLVPDHPMFMMASILYLVFGLALTSMCINVVQVKLSDTFKQASAKLGATIGLKVADEDGSLVPITPPPIEIPGVHKPKCNPEDIKSKEKKENDAKTA</sequence>
<evidence type="ECO:0000256" key="4">
    <source>
        <dbReference type="ARBA" id="ARBA00022989"/>
    </source>
</evidence>